<proteinExistence type="predicted"/>
<feature type="non-terminal residue" evidence="1">
    <location>
        <position position="1"/>
    </location>
</feature>
<comment type="caution">
    <text evidence="1">The sequence shown here is derived from an EMBL/GenBank/DDBJ whole genome shotgun (WGS) entry which is preliminary data.</text>
</comment>
<reference evidence="1" key="1">
    <citation type="journal article" date="2015" name="Nature">
        <title>Complex archaea that bridge the gap between prokaryotes and eukaryotes.</title>
        <authorList>
            <person name="Spang A."/>
            <person name="Saw J.H."/>
            <person name="Jorgensen S.L."/>
            <person name="Zaremba-Niedzwiedzka K."/>
            <person name="Martijn J."/>
            <person name="Lind A.E."/>
            <person name="van Eijk R."/>
            <person name="Schleper C."/>
            <person name="Guy L."/>
            <person name="Ettema T.J."/>
        </authorList>
    </citation>
    <scope>NUCLEOTIDE SEQUENCE</scope>
</reference>
<accession>A0A0F8YX99</accession>
<evidence type="ECO:0000313" key="1">
    <source>
        <dbReference type="EMBL" id="KKK86077.1"/>
    </source>
</evidence>
<dbReference type="InterPro" id="IPR045442">
    <property type="entry name" value="DUF6505"/>
</dbReference>
<organism evidence="1">
    <name type="scientific">marine sediment metagenome</name>
    <dbReference type="NCBI Taxonomy" id="412755"/>
    <lineage>
        <taxon>unclassified sequences</taxon>
        <taxon>metagenomes</taxon>
        <taxon>ecological metagenomes</taxon>
    </lineage>
</organism>
<dbReference type="EMBL" id="LAZR01051014">
    <property type="protein sequence ID" value="KKK86077.1"/>
    <property type="molecule type" value="Genomic_DNA"/>
</dbReference>
<protein>
    <submittedName>
        <fullName evidence="1">Uncharacterized protein</fullName>
    </submittedName>
</protein>
<sequence length="30" mass="3328">TDAGVRESFRMIQPQDAGLEQFAIHGDLPK</sequence>
<name>A0A0F8YX99_9ZZZZ</name>
<dbReference type="AlphaFoldDB" id="A0A0F8YX99"/>
<dbReference type="Pfam" id="PF20115">
    <property type="entry name" value="DUF6505"/>
    <property type="match status" value="1"/>
</dbReference>
<gene>
    <name evidence="1" type="ORF">LCGC14_2766830</name>
</gene>